<keyword evidence="1" id="KW-0812">Transmembrane</keyword>
<accession>A0ABW8K8Q0</accession>
<organism evidence="2 3">
    <name type="scientific">Dyella koreensis</name>
    <dbReference type="NCBI Taxonomy" id="311235"/>
    <lineage>
        <taxon>Bacteria</taxon>
        <taxon>Pseudomonadati</taxon>
        <taxon>Pseudomonadota</taxon>
        <taxon>Gammaproteobacteria</taxon>
        <taxon>Lysobacterales</taxon>
        <taxon>Rhodanobacteraceae</taxon>
        <taxon>Dyella</taxon>
    </lineage>
</organism>
<dbReference type="RefSeq" id="WP_379984027.1">
    <property type="nucleotide sequence ID" value="NZ_JADIKD010000011.1"/>
</dbReference>
<feature type="transmembrane region" description="Helical" evidence="1">
    <location>
        <begin position="12"/>
        <end position="34"/>
    </location>
</feature>
<comment type="caution">
    <text evidence="2">The sequence shown here is derived from an EMBL/GenBank/DDBJ whole genome shotgun (WGS) entry which is preliminary data.</text>
</comment>
<dbReference type="EMBL" id="JADIKD010000011">
    <property type="protein sequence ID" value="MFK2918278.1"/>
    <property type="molecule type" value="Genomic_DNA"/>
</dbReference>
<protein>
    <recommendedName>
        <fullName evidence="4">DUF4064 domain-containing protein</fullName>
    </recommendedName>
</protein>
<keyword evidence="1" id="KW-1133">Transmembrane helix</keyword>
<keyword evidence="1" id="KW-0472">Membrane</keyword>
<evidence type="ECO:0008006" key="4">
    <source>
        <dbReference type="Google" id="ProtNLM"/>
    </source>
</evidence>
<gene>
    <name evidence="2" type="ORF">ISS97_13480</name>
</gene>
<evidence type="ECO:0000313" key="3">
    <source>
        <dbReference type="Proteomes" id="UP001620408"/>
    </source>
</evidence>
<evidence type="ECO:0000313" key="2">
    <source>
        <dbReference type="EMBL" id="MFK2918278.1"/>
    </source>
</evidence>
<sequence length="121" mass="12990">MSARNSNTAMQSAFVAAMLLASAIVIGLQFLYTAGQVYHIVTMAYKAGGFMPHLISFGRFGVFLYLIVAVAVAIGLWVFIKYRGGARNAKTATLLLIFSLVSTIAFAGLVVMPYSDIVSRS</sequence>
<dbReference type="Proteomes" id="UP001620408">
    <property type="component" value="Unassembled WGS sequence"/>
</dbReference>
<feature type="transmembrane region" description="Helical" evidence="1">
    <location>
        <begin position="54"/>
        <end position="80"/>
    </location>
</feature>
<evidence type="ECO:0000256" key="1">
    <source>
        <dbReference type="SAM" id="Phobius"/>
    </source>
</evidence>
<keyword evidence="3" id="KW-1185">Reference proteome</keyword>
<reference evidence="2 3" key="1">
    <citation type="submission" date="2020-10" db="EMBL/GenBank/DDBJ databases">
        <title>Phylogeny of dyella-like bacteria.</title>
        <authorList>
            <person name="Fu J."/>
        </authorList>
    </citation>
    <scope>NUCLEOTIDE SEQUENCE [LARGE SCALE GENOMIC DNA]</scope>
    <source>
        <strain evidence="2 3">BB4</strain>
    </source>
</reference>
<feature type="transmembrane region" description="Helical" evidence="1">
    <location>
        <begin position="92"/>
        <end position="114"/>
    </location>
</feature>
<proteinExistence type="predicted"/>
<name>A0ABW8K8Q0_9GAMM</name>